<evidence type="ECO:0000313" key="2">
    <source>
        <dbReference type="Proteomes" id="UP000177208"/>
    </source>
</evidence>
<dbReference type="Proteomes" id="UP000177208">
    <property type="component" value="Unassembled WGS sequence"/>
</dbReference>
<accession>A0A1F7G9Z3</accession>
<sequence>MTELPSDPFKNAEDFAQRIPPGSLVIVVPSDLLAITLPGFIYVDPRQKVHVLYDINPEDSYSRGFVPFEELQKAPPERIDAAIFLK</sequence>
<organism evidence="1 2">
    <name type="scientific">Candidatus Roizmanbacteria bacterium RIFCSPHIGHO2_01_FULL_39_12c</name>
    <dbReference type="NCBI Taxonomy" id="1802031"/>
    <lineage>
        <taxon>Bacteria</taxon>
        <taxon>Candidatus Roizmaniibacteriota</taxon>
    </lineage>
</organism>
<comment type="caution">
    <text evidence="1">The sequence shown here is derived from an EMBL/GenBank/DDBJ whole genome shotgun (WGS) entry which is preliminary data.</text>
</comment>
<dbReference type="AlphaFoldDB" id="A0A1F7G9Z3"/>
<protein>
    <submittedName>
        <fullName evidence="1">Uncharacterized protein</fullName>
    </submittedName>
</protein>
<gene>
    <name evidence="1" type="ORF">A2774_00500</name>
</gene>
<name>A0A1F7G9Z3_9BACT</name>
<dbReference type="EMBL" id="MFZG01000033">
    <property type="protein sequence ID" value="OGK15711.1"/>
    <property type="molecule type" value="Genomic_DNA"/>
</dbReference>
<evidence type="ECO:0000313" key="1">
    <source>
        <dbReference type="EMBL" id="OGK15711.1"/>
    </source>
</evidence>
<proteinExistence type="predicted"/>
<reference evidence="1 2" key="1">
    <citation type="journal article" date="2016" name="Nat. Commun.">
        <title>Thousands of microbial genomes shed light on interconnected biogeochemical processes in an aquifer system.</title>
        <authorList>
            <person name="Anantharaman K."/>
            <person name="Brown C.T."/>
            <person name="Hug L.A."/>
            <person name="Sharon I."/>
            <person name="Castelle C.J."/>
            <person name="Probst A.J."/>
            <person name="Thomas B.C."/>
            <person name="Singh A."/>
            <person name="Wilkins M.J."/>
            <person name="Karaoz U."/>
            <person name="Brodie E.L."/>
            <person name="Williams K.H."/>
            <person name="Hubbard S.S."/>
            <person name="Banfield J.F."/>
        </authorList>
    </citation>
    <scope>NUCLEOTIDE SEQUENCE [LARGE SCALE GENOMIC DNA]</scope>
</reference>